<feature type="binding site" evidence="10">
    <location>
        <position position="186"/>
    </location>
    <ligand>
        <name>Zn(2+)</name>
        <dbReference type="ChEBI" id="CHEBI:29105"/>
        <note>catalytic</note>
    </ligand>
</feature>
<dbReference type="GO" id="GO:0008270">
    <property type="term" value="F:zinc ion binding"/>
    <property type="evidence" value="ECO:0007669"/>
    <property type="project" value="UniProtKB-UniRule"/>
</dbReference>
<dbReference type="InterPro" id="IPR034035">
    <property type="entry name" value="Astacin-like_dom"/>
</dbReference>
<dbReference type="AlphaFoldDB" id="A0A5S6QJA8"/>
<evidence type="ECO:0000256" key="1">
    <source>
        <dbReference type="ARBA" id="ARBA00022670"/>
    </source>
</evidence>
<dbReference type="InterPro" id="IPR006026">
    <property type="entry name" value="Peptidase_Metallo"/>
</dbReference>
<keyword evidence="1 10" id="KW-0645">Protease</keyword>
<dbReference type="FunFam" id="3.40.390.10:FF:000015">
    <property type="entry name" value="Meprin A subunit"/>
    <property type="match status" value="2"/>
</dbReference>
<evidence type="ECO:0000256" key="10">
    <source>
        <dbReference type="PROSITE-ProRule" id="PRU01211"/>
    </source>
</evidence>
<dbReference type="Pfam" id="PF01400">
    <property type="entry name" value="Astacin"/>
    <property type="match status" value="2"/>
</dbReference>
<evidence type="ECO:0000256" key="2">
    <source>
        <dbReference type="ARBA" id="ARBA00022723"/>
    </source>
</evidence>
<feature type="binding site" evidence="10">
    <location>
        <position position="180"/>
    </location>
    <ligand>
        <name>Zn(2+)</name>
        <dbReference type="ChEBI" id="CHEBI:29105"/>
        <note>catalytic</note>
    </ligand>
</feature>
<protein>
    <recommendedName>
        <fullName evidence="11">Metalloendopeptidase</fullName>
        <ecNumber evidence="11">3.4.24.-</ecNumber>
    </recommendedName>
</protein>
<keyword evidence="13" id="KW-1185">Reference proteome</keyword>
<dbReference type="CDD" id="cd04280">
    <property type="entry name" value="ZnMc_astacin_like"/>
    <property type="match status" value="2"/>
</dbReference>
<evidence type="ECO:0000256" key="7">
    <source>
        <dbReference type="ARBA" id="ARBA00023145"/>
    </source>
</evidence>
<keyword evidence="2 10" id="KW-0479">Metal-binding</keyword>
<proteinExistence type="predicted"/>
<evidence type="ECO:0000256" key="6">
    <source>
        <dbReference type="ARBA" id="ARBA00023049"/>
    </source>
</evidence>
<evidence type="ECO:0000256" key="5">
    <source>
        <dbReference type="ARBA" id="ARBA00022833"/>
    </source>
</evidence>
<dbReference type="PRINTS" id="PR00480">
    <property type="entry name" value="ASTACIN"/>
</dbReference>
<dbReference type="PANTHER" id="PTHR10127">
    <property type="entry name" value="DISCOIDIN, CUB, EGF, LAMININ , AND ZINC METALLOPROTEASE DOMAIN CONTAINING"/>
    <property type="match status" value="1"/>
</dbReference>
<dbReference type="STRING" id="70415.A0A5S6QJA8"/>
<feature type="binding site" evidence="10">
    <location>
        <position position="478"/>
    </location>
    <ligand>
        <name>Zn(2+)</name>
        <dbReference type="ChEBI" id="CHEBI:29105"/>
        <note>catalytic</note>
    </ligand>
</feature>
<dbReference type="InterPro" id="IPR001506">
    <property type="entry name" value="Peptidase_M12A"/>
</dbReference>
<keyword evidence="6 10" id="KW-0482">Metalloprotease</keyword>
<evidence type="ECO:0000256" key="11">
    <source>
        <dbReference type="RuleBase" id="RU361183"/>
    </source>
</evidence>
<dbReference type="GO" id="GO:0006508">
    <property type="term" value="P:proteolysis"/>
    <property type="evidence" value="ECO:0007669"/>
    <property type="project" value="UniProtKB-KW"/>
</dbReference>
<feature type="active site" evidence="10">
    <location>
        <position position="177"/>
    </location>
</feature>
<keyword evidence="8" id="KW-1015">Disulfide bond</keyword>
<name>A0A5S6QJA8_TRIMR</name>
<keyword evidence="3" id="KW-0732">Signal</keyword>
<comment type="cofactor">
    <cofactor evidence="10 11">
        <name>Zn(2+)</name>
        <dbReference type="ChEBI" id="CHEBI:29105"/>
    </cofactor>
    <text evidence="10 11">Binds 1 zinc ion per subunit.</text>
</comment>
<evidence type="ECO:0000313" key="14">
    <source>
        <dbReference type="WBParaSite" id="TMUE_2000007260.1"/>
    </source>
</evidence>
<evidence type="ECO:0000256" key="9">
    <source>
        <dbReference type="ARBA" id="ARBA00023180"/>
    </source>
</evidence>
<feature type="binding site" evidence="10">
    <location>
        <position position="176"/>
    </location>
    <ligand>
        <name>Zn(2+)</name>
        <dbReference type="ChEBI" id="CHEBI:29105"/>
        <note>catalytic</note>
    </ligand>
</feature>
<feature type="domain" description="Peptidase M12A" evidence="12">
    <location>
        <begin position="375"/>
        <end position="571"/>
    </location>
</feature>
<keyword evidence="9" id="KW-0325">Glycoprotein</keyword>
<reference evidence="14" key="1">
    <citation type="submission" date="2019-12" db="UniProtKB">
        <authorList>
            <consortium name="WormBaseParasite"/>
        </authorList>
    </citation>
    <scope>IDENTIFICATION</scope>
</reference>
<keyword evidence="7" id="KW-0865">Zymogen</keyword>
<evidence type="ECO:0000313" key="13">
    <source>
        <dbReference type="Proteomes" id="UP000046395"/>
    </source>
</evidence>
<feature type="binding site" evidence="10">
    <location>
        <position position="472"/>
    </location>
    <ligand>
        <name>Zn(2+)</name>
        <dbReference type="ChEBI" id="CHEBI:29105"/>
        <note>catalytic</note>
    </ligand>
</feature>
<dbReference type="Proteomes" id="UP000046395">
    <property type="component" value="Unassembled WGS sequence"/>
</dbReference>
<feature type="binding site" evidence="10">
    <location>
        <position position="468"/>
    </location>
    <ligand>
        <name>Zn(2+)</name>
        <dbReference type="ChEBI" id="CHEBI:29105"/>
        <note>catalytic</note>
    </ligand>
</feature>
<sequence>MCEVETLGIPKRQTYDGETGTLSIDDFMAASRLTESDGSLNPEKLNLVKRRKAELTAGDIAGYSPFMRRKLNKSETIPNGASRSVMRGLQYRWPNGEVPYVLSRSYYSKDRQLIAQAMDEFQVKTCIRFVPRDRQKHYDYVYIEPDDGCYSMIGRMGGSQPLSLTDDCMELGIVLHELMHAVGFIHEHSRTDRDQFVRIIWRNILPGTEGEFEKYSSSEVDNNGFSYDYGSIMHYDNLAFSRNGRPTIEAKQKGKTMIMGQREGFSTSDLQKINQLYNCNSNIGTVRPTEETAWNVMSGQGTLEPVSVLCLDLNGHCTSWAAAGYSNTVRSNFEKFSESKRRKAELTAGDIAGYSPFFNGGQNRNARLPKGTARSAVRDLEYRWPNGEIPYTMSDQYDSEDVQIINEAMDEIEKKTCVRFISRGPQRMQQDYVYIEPADGCYSFIGRVGGAQQLSLAPECIEHGTIVHELMHAIGFIHEQSRSDRDRYVKVLWKNIISGREEEFTKQDDQAYDTLGFPYDYSSIMHYGLTAFSRNGKPVMELLRPNYGEIGQRDGLTIIDAEKINRLYNCHQQTAAVYSKKEEVNEFLAIFLNFAKI</sequence>
<dbReference type="SUPFAM" id="SSF55486">
    <property type="entry name" value="Metalloproteases ('zincins'), catalytic domain"/>
    <property type="match status" value="2"/>
</dbReference>
<dbReference type="SMART" id="SM00235">
    <property type="entry name" value="ZnMc"/>
    <property type="match status" value="2"/>
</dbReference>
<feature type="domain" description="Peptidase M12A" evidence="12">
    <location>
        <begin position="84"/>
        <end position="280"/>
    </location>
</feature>
<dbReference type="GO" id="GO:0004222">
    <property type="term" value="F:metalloendopeptidase activity"/>
    <property type="evidence" value="ECO:0007669"/>
    <property type="project" value="UniProtKB-UniRule"/>
</dbReference>
<dbReference type="PROSITE" id="PS51864">
    <property type="entry name" value="ASTACIN"/>
    <property type="match status" value="2"/>
</dbReference>
<dbReference type="Gene3D" id="3.40.390.10">
    <property type="entry name" value="Collagenase (Catalytic Domain)"/>
    <property type="match status" value="2"/>
</dbReference>
<dbReference type="WBParaSite" id="TMUE_2000007260.1">
    <property type="protein sequence ID" value="TMUE_2000007260.1"/>
    <property type="gene ID" value="WBGene00294741"/>
</dbReference>
<keyword evidence="5 10" id="KW-0862">Zinc</keyword>
<organism evidence="13 14">
    <name type="scientific">Trichuris muris</name>
    <name type="common">Mouse whipworm</name>
    <dbReference type="NCBI Taxonomy" id="70415"/>
    <lineage>
        <taxon>Eukaryota</taxon>
        <taxon>Metazoa</taxon>
        <taxon>Ecdysozoa</taxon>
        <taxon>Nematoda</taxon>
        <taxon>Enoplea</taxon>
        <taxon>Dorylaimia</taxon>
        <taxon>Trichinellida</taxon>
        <taxon>Trichuridae</taxon>
        <taxon>Trichuris</taxon>
    </lineage>
</organism>
<evidence type="ECO:0000256" key="3">
    <source>
        <dbReference type="ARBA" id="ARBA00022729"/>
    </source>
</evidence>
<feature type="active site" evidence="10">
    <location>
        <position position="469"/>
    </location>
</feature>
<evidence type="ECO:0000259" key="12">
    <source>
        <dbReference type="PROSITE" id="PS51864"/>
    </source>
</evidence>
<dbReference type="EC" id="3.4.24.-" evidence="11"/>
<dbReference type="PANTHER" id="PTHR10127:SF798">
    <property type="entry name" value="ZINC METALLOPROTEINASE NAS-1"/>
    <property type="match status" value="1"/>
</dbReference>
<comment type="caution">
    <text evidence="10">Lacks conserved residue(s) required for the propagation of feature annotation.</text>
</comment>
<dbReference type="InterPro" id="IPR024079">
    <property type="entry name" value="MetalloPept_cat_dom_sf"/>
</dbReference>
<evidence type="ECO:0000256" key="4">
    <source>
        <dbReference type="ARBA" id="ARBA00022801"/>
    </source>
</evidence>
<keyword evidence="4 10" id="KW-0378">Hydrolase</keyword>
<evidence type="ECO:0000256" key="8">
    <source>
        <dbReference type="ARBA" id="ARBA00023157"/>
    </source>
</evidence>
<accession>A0A5S6QJA8</accession>